<reference evidence="3 4" key="1">
    <citation type="submission" date="2019-06" db="EMBL/GenBank/DDBJ databases">
        <title>Genome sequence of Rhodobacteraceae bacterium D4M1.</title>
        <authorList>
            <person name="Cao J."/>
        </authorList>
    </citation>
    <scope>NUCLEOTIDE SEQUENCE [LARGE SCALE GENOMIC DNA]</scope>
    <source>
        <strain evidence="3 4">D4M1</strain>
    </source>
</reference>
<dbReference type="InterPro" id="IPR036249">
    <property type="entry name" value="Thioredoxin-like_sf"/>
</dbReference>
<keyword evidence="4" id="KW-1185">Reference proteome</keyword>
<dbReference type="PANTHER" id="PTHR30041">
    <property type="entry name" value="ARSENATE REDUCTASE"/>
    <property type="match status" value="1"/>
</dbReference>
<dbReference type="KEGG" id="ppru:FDP22_06010"/>
<dbReference type="RefSeq" id="WP_138575778.1">
    <property type="nucleotide sequence ID" value="NZ_CP040818.1"/>
</dbReference>
<dbReference type="EMBL" id="CP040818">
    <property type="protein sequence ID" value="QDL91380.1"/>
    <property type="molecule type" value="Genomic_DNA"/>
</dbReference>
<organism evidence="3 4">
    <name type="scientific">Paroceanicella profunda</name>
    <dbReference type="NCBI Taxonomy" id="2579971"/>
    <lineage>
        <taxon>Bacteria</taxon>
        <taxon>Pseudomonadati</taxon>
        <taxon>Pseudomonadota</taxon>
        <taxon>Alphaproteobacteria</taxon>
        <taxon>Rhodobacterales</taxon>
        <taxon>Paracoccaceae</taxon>
        <taxon>Paroceanicella</taxon>
    </lineage>
</organism>
<dbReference type="OrthoDB" id="9803749at2"/>
<dbReference type="Proteomes" id="UP000305888">
    <property type="component" value="Chromosome"/>
</dbReference>
<proteinExistence type="inferred from homology"/>
<evidence type="ECO:0000256" key="2">
    <source>
        <dbReference type="PROSITE-ProRule" id="PRU01282"/>
    </source>
</evidence>
<evidence type="ECO:0000256" key="1">
    <source>
        <dbReference type="ARBA" id="ARBA00007198"/>
    </source>
</evidence>
<dbReference type="PANTHER" id="PTHR30041:SF8">
    <property type="entry name" value="PROTEIN YFFB"/>
    <property type="match status" value="1"/>
</dbReference>
<dbReference type="PROSITE" id="PS51353">
    <property type="entry name" value="ARSC"/>
    <property type="match status" value="1"/>
</dbReference>
<dbReference type="AlphaFoldDB" id="A0A5B8FW11"/>
<comment type="similarity">
    <text evidence="1 2">Belongs to the ArsC family.</text>
</comment>
<dbReference type="InterPro" id="IPR006660">
    <property type="entry name" value="Arsenate_reductase-like"/>
</dbReference>
<accession>A0A5B8FW11</accession>
<gene>
    <name evidence="3" type="ORF">FDP22_06010</name>
</gene>
<name>A0A5B8FW11_9RHOB</name>
<evidence type="ECO:0000313" key="4">
    <source>
        <dbReference type="Proteomes" id="UP000305888"/>
    </source>
</evidence>
<dbReference type="Gene3D" id="3.40.30.10">
    <property type="entry name" value="Glutaredoxin"/>
    <property type="match status" value="1"/>
</dbReference>
<dbReference type="SUPFAM" id="SSF52833">
    <property type="entry name" value="Thioredoxin-like"/>
    <property type="match status" value="1"/>
</dbReference>
<evidence type="ECO:0000313" key="3">
    <source>
        <dbReference type="EMBL" id="QDL91380.1"/>
    </source>
</evidence>
<protein>
    <submittedName>
        <fullName evidence="3">ArsC family transcriptional regulator</fullName>
    </submittedName>
</protein>
<dbReference type="Pfam" id="PF03960">
    <property type="entry name" value="ArsC"/>
    <property type="match status" value="1"/>
</dbReference>
<sequence length="116" mass="12116">MQLTTYTLKTCDTCRKALKALEAAGHDVTNIDIRADGVPPGALSGWMAALGPEVLVNTRSTTWRGLSEAERARAATAEGAAALLAEHPTLMKRPVIVAGEDVHVGWTPAVRGALGA</sequence>